<dbReference type="AlphaFoldDB" id="A0A917KRJ8"/>
<sequence>MSRRFRCLSGAALALMLAAPAAFAQTPSPAMQRAILDGMNAETRSEVERRATGGNSVYEVLRITLLNNMQLANLIQPGEPPLSEVVAIDFVRGTAVVRQGDRLRAVNFDAQTLRYKP</sequence>
<dbReference type="EMBL" id="BMKW01000008">
    <property type="protein sequence ID" value="GGJ24477.1"/>
    <property type="molecule type" value="Genomic_DNA"/>
</dbReference>
<keyword evidence="3" id="KW-1185">Reference proteome</keyword>
<feature type="chain" id="PRO_5037391193" evidence="1">
    <location>
        <begin position="25"/>
        <end position="117"/>
    </location>
</feature>
<protein>
    <submittedName>
        <fullName evidence="2">Uncharacterized protein</fullName>
    </submittedName>
</protein>
<comment type="caution">
    <text evidence="2">The sequence shown here is derived from an EMBL/GenBank/DDBJ whole genome shotgun (WGS) entry which is preliminary data.</text>
</comment>
<dbReference type="RefSeq" id="WP_188968841.1">
    <property type="nucleotide sequence ID" value="NZ_BMKW01000008.1"/>
</dbReference>
<evidence type="ECO:0000313" key="3">
    <source>
        <dbReference type="Proteomes" id="UP000661507"/>
    </source>
</evidence>
<name>A0A917KRJ8_9PROT</name>
<accession>A0A917KRJ8</accession>
<organism evidence="2 3">
    <name type="scientific">Neoroseomonas lacus</name>
    <dbReference type="NCBI Taxonomy" id="287609"/>
    <lineage>
        <taxon>Bacteria</taxon>
        <taxon>Pseudomonadati</taxon>
        <taxon>Pseudomonadota</taxon>
        <taxon>Alphaproteobacteria</taxon>
        <taxon>Acetobacterales</taxon>
        <taxon>Acetobacteraceae</taxon>
        <taxon>Neoroseomonas</taxon>
    </lineage>
</organism>
<gene>
    <name evidence="2" type="ORF">GCM10011320_34750</name>
</gene>
<reference evidence="2" key="2">
    <citation type="submission" date="2020-09" db="EMBL/GenBank/DDBJ databases">
        <authorList>
            <person name="Sun Q."/>
            <person name="Zhou Y."/>
        </authorList>
    </citation>
    <scope>NUCLEOTIDE SEQUENCE</scope>
    <source>
        <strain evidence="2">CGMCC 1.3617</strain>
    </source>
</reference>
<evidence type="ECO:0000313" key="2">
    <source>
        <dbReference type="EMBL" id="GGJ24477.1"/>
    </source>
</evidence>
<dbReference type="Proteomes" id="UP000661507">
    <property type="component" value="Unassembled WGS sequence"/>
</dbReference>
<feature type="signal peptide" evidence="1">
    <location>
        <begin position="1"/>
        <end position="24"/>
    </location>
</feature>
<keyword evidence="1" id="KW-0732">Signal</keyword>
<reference evidence="2" key="1">
    <citation type="journal article" date="2014" name="Int. J. Syst. Evol. Microbiol.">
        <title>Complete genome sequence of Corynebacterium casei LMG S-19264T (=DSM 44701T), isolated from a smear-ripened cheese.</title>
        <authorList>
            <consortium name="US DOE Joint Genome Institute (JGI-PGF)"/>
            <person name="Walter F."/>
            <person name="Albersmeier A."/>
            <person name="Kalinowski J."/>
            <person name="Ruckert C."/>
        </authorList>
    </citation>
    <scope>NUCLEOTIDE SEQUENCE</scope>
    <source>
        <strain evidence="2">CGMCC 1.3617</strain>
    </source>
</reference>
<proteinExistence type="predicted"/>
<evidence type="ECO:0000256" key="1">
    <source>
        <dbReference type="SAM" id="SignalP"/>
    </source>
</evidence>